<evidence type="ECO:0000313" key="2">
    <source>
        <dbReference type="Proteomes" id="UP000320593"/>
    </source>
</evidence>
<organism evidence="1 2">
    <name type="scientific">Roseibium hamelinense</name>
    <dbReference type="NCBI Taxonomy" id="150831"/>
    <lineage>
        <taxon>Bacteria</taxon>
        <taxon>Pseudomonadati</taxon>
        <taxon>Pseudomonadota</taxon>
        <taxon>Alphaproteobacteria</taxon>
        <taxon>Hyphomicrobiales</taxon>
        <taxon>Stappiaceae</taxon>
        <taxon>Roseibium</taxon>
    </lineage>
</organism>
<reference evidence="1 2" key="1">
    <citation type="submission" date="2019-07" db="EMBL/GenBank/DDBJ databases">
        <title>Genomic Encyclopedia of Archaeal and Bacterial Type Strains, Phase II (KMG-II): from individual species to whole genera.</title>
        <authorList>
            <person name="Goeker M."/>
        </authorList>
    </citation>
    <scope>NUCLEOTIDE SEQUENCE [LARGE SCALE GENOMIC DNA]</scope>
    <source>
        <strain evidence="1 2">ATCC BAA-252</strain>
    </source>
</reference>
<gene>
    <name evidence="1" type="ORF">JM93_02527</name>
</gene>
<dbReference type="AlphaFoldDB" id="A0A562T321"/>
<sequence>MVNYIGFLVDIRFSDENTLNNGNYIVYCDSDQNKLVELGGPETNFKHGIFPSPMCAVLIWIKNKLGPVTSNGGGKFCTDKVTIDAFKGNIEAVNLVGVIVNGGVEKLKEHLCYSVLPLFYICEDGIGKKQIKIFNSDLNAESVAQIYSGQKTINLMQDGEIGMSEDGSFYVKKLNPSEEQKEIQSANIARVFKLSRVYSEEFSKNIGDFQFGAEKTGVESQQDLQAIAEFEKRDAISGVLNNIQHRWFEARKKTNPEEIKNYNIGAFAALKMDGPQGQPVFKPLLQSLNIKGTNKAAHAETRIAYVMDYLQACVQAKNSPLVFKHLYQRLLEQENATLYMFSSLLPCYMCAAEVLTDMGGYVQKIGENDDYGIPMSFKGLPQQTMFFSNIEYLDVDANIEYRELTATFTSQQQQQQQQQLQKPKSVSITPYAIPDTQSQSISSLLCYPNGAPASLASLQRAAVSDAGSSVSFVGLQNDPAMERYALLSRAIKLPKNLPQAQSVFAKQAFTLGNN</sequence>
<dbReference type="RefSeq" id="WP_145343739.1">
    <property type="nucleotide sequence ID" value="NZ_SMLY01000082.1"/>
</dbReference>
<dbReference type="Proteomes" id="UP000320593">
    <property type="component" value="Unassembled WGS sequence"/>
</dbReference>
<proteinExistence type="predicted"/>
<comment type="caution">
    <text evidence="1">The sequence shown here is derived from an EMBL/GenBank/DDBJ whole genome shotgun (WGS) entry which is preliminary data.</text>
</comment>
<keyword evidence="2" id="KW-1185">Reference proteome</keyword>
<protein>
    <submittedName>
        <fullName evidence="1">Uncharacterized protein</fullName>
    </submittedName>
</protein>
<dbReference type="OrthoDB" id="7317851at2"/>
<evidence type="ECO:0000313" key="1">
    <source>
        <dbReference type="EMBL" id="TWI87286.1"/>
    </source>
</evidence>
<dbReference type="EMBL" id="VLLF01000005">
    <property type="protein sequence ID" value="TWI87286.1"/>
    <property type="molecule type" value="Genomic_DNA"/>
</dbReference>
<accession>A0A562T321</accession>
<name>A0A562T321_9HYPH</name>